<evidence type="ECO:0000256" key="7">
    <source>
        <dbReference type="RuleBase" id="RU000384"/>
    </source>
</evidence>
<comment type="similarity">
    <text evidence="1 6 7">Belongs to the glutamine synthetase family.</text>
</comment>
<dbReference type="SUPFAM" id="SSF55931">
    <property type="entry name" value="Glutamine synthetase/guanido kinase"/>
    <property type="match status" value="1"/>
</dbReference>
<sequence length="452" mass="50352">MPLPNKDIKKTDSGNLKPNEKILAPWDGFDYVYIVVYNIHGQALGKFVHVSAMEEIMELGQSVYAGVCFSTIHGVTVVNPNIVKRYKFGSKYMKPDLSTLVPNATPVCRGNNIGHVICDLLHWDGSLDVSSPRTCALLQLDKLLKLGLTLKSGIEFKFTIKGLKSKADMERESRFAATREIGVYQELFLEFMDEMKNMGVIITSVQTDAGPSGFEFTCAPCDGILTADNTSRLRNALEVYLKRKGFEISYLTNFTLESVPVTQHYNFSLWKSDGTNAMAPVDGEKSADYLSDIGRHFLNGLCHHGPALAAFGLPTVHCYRLSRFKACPSYFNYGWNDKTKCVRLRGKEDNTMCEYRLASPQANPYLVFPSIVAAGIDGIIRKLEMPDPVLPVPGDLPSALSALKKDSVIMEAMGEELVNAFVYIKTTHEIEPLMAGETASDEEMLKREMEFY</sequence>
<dbReference type="PROSITE" id="PS51987">
    <property type="entry name" value="GS_CATALYTIC"/>
    <property type="match status" value="1"/>
</dbReference>
<feature type="domain" description="GS catalytic" evidence="8">
    <location>
        <begin position="132"/>
        <end position="452"/>
    </location>
</feature>
<dbReference type="PANTHER" id="PTHR43407">
    <property type="entry name" value="GLUTAMINE SYNTHETASE"/>
    <property type="match status" value="1"/>
</dbReference>
<dbReference type="GeneID" id="101845608"/>
<proteinExistence type="inferred from homology"/>
<dbReference type="RefSeq" id="XP_005092911.1">
    <property type="nucleotide sequence ID" value="XM_005092854.2"/>
</dbReference>
<evidence type="ECO:0000256" key="5">
    <source>
        <dbReference type="ARBA" id="ARBA00042675"/>
    </source>
</evidence>
<dbReference type="InterPro" id="IPR014746">
    <property type="entry name" value="Gln_synth/guanido_kin_cat_dom"/>
</dbReference>
<evidence type="ECO:0000256" key="2">
    <source>
        <dbReference type="ARBA" id="ARBA00037583"/>
    </source>
</evidence>
<protein>
    <recommendedName>
        <fullName evidence="4">Lengsin</fullName>
    </recommendedName>
    <alternativeName>
        <fullName evidence="5">Glutamate-ammonia ligase domain-containing protein 1</fullName>
    </alternativeName>
</protein>
<evidence type="ECO:0000256" key="6">
    <source>
        <dbReference type="PROSITE-ProRule" id="PRU01331"/>
    </source>
</evidence>
<evidence type="ECO:0000259" key="8">
    <source>
        <dbReference type="PROSITE" id="PS51987"/>
    </source>
</evidence>
<evidence type="ECO:0000256" key="3">
    <source>
        <dbReference type="ARBA" id="ARBA00038790"/>
    </source>
</evidence>
<reference evidence="10" key="1">
    <citation type="submission" date="2025-08" db="UniProtKB">
        <authorList>
            <consortium name="RefSeq"/>
        </authorList>
    </citation>
    <scope>IDENTIFICATION</scope>
</reference>
<evidence type="ECO:0000256" key="4">
    <source>
        <dbReference type="ARBA" id="ARBA00039404"/>
    </source>
</evidence>
<keyword evidence="9" id="KW-1185">Reference proteome</keyword>
<dbReference type="SMART" id="SM01230">
    <property type="entry name" value="Gln-synt_C"/>
    <property type="match status" value="1"/>
</dbReference>
<organism evidence="9 10">
    <name type="scientific">Aplysia californica</name>
    <name type="common">California sea hare</name>
    <dbReference type="NCBI Taxonomy" id="6500"/>
    <lineage>
        <taxon>Eukaryota</taxon>
        <taxon>Metazoa</taxon>
        <taxon>Spiralia</taxon>
        <taxon>Lophotrochozoa</taxon>
        <taxon>Mollusca</taxon>
        <taxon>Gastropoda</taxon>
        <taxon>Heterobranchia</taxon>
        <taxon>Euthyneura</taxon>
        <taxon>Tectipleura</taxon>
        <taxon>Aplysiida</taxon>
        <taxon>Aplysioidea</taxon>
        <taxon>Aplysiidae</taxon>
        <taxon>Aplysia</taxon>
    </lineage>
</organism>
<comment type="subunit">
    <text evidence="3">Dodecamer. Interacts with BFSP2 and VIM.</text>
</comment>
<dbReference type="Gene3D" id="3.30.590.10">
    <property type="entry name" value="Glutamine synthetase/guanido kinase, catalytic domain"/>
    <property type="match status" value="1"/>
</dbReference>
<name>A0ABM0JG46_APLCA</name>
<gene>
    <name evidence="10" type="primary">LOC101845608</name>
</gene>
<dbReference type="Proteomes" id="UP000694888">
    <property type="component" value="Unplaced"/>
</dbReference>
<comment type="function">
    <text evidence="2">May act as a component of the cytoskeleton or as a chaperone for the reorganization of intermediate filament proteins during terminal differentiation in the lens. Does not seem to have enzymatic activity.</text>
</comment>
<dbReference type="PANTHER" id="PTHR43407:SF1">
    <property type="entry name" value="LENGSIN"/>
    <property type="match status" value="1"/>
</dbReference>
<evidence type="ECO:0000313" key="9">
    <source>
        <dbReference type="Proteomes" id="UP000694888"/>
    </source>
</evidence>
<evidence type="ECO:0000313" key="10">
    <source>
        <dbReference type="RefSeq" id="XP_005092911.1"/>
    </source>
</evidence>
<dbReference type="Pfam" id="PF00120">
    <property type="entry name" value="Gln-synt_C"/>
    <property type="match status" value="1"/>
</dbReference>
<accession>A0ABM0JG46</accession>
<dbReference type="InterPro" id="IPR008146">
    <property type="entry name" value="Gln_synth_cat_dom"/>
</dbReference>
<evidence type="ECO:0000256" key="1">
    <source>
        <dbReference type="ARBA" id="ARBA00009897"/>
    </source>
</evidence>